<proteinExistence type="predicted"/>
<name>A0AA37LAR6_9PEZI</name>
<keyword evidence="1" id="KW-0732">Signal</keyword>
<organism evidence="2 3">
    <name type="scientific">Colletotrichum spaethianum</name>
    <dbReference type="NCBI Taxonomy" id="700344"/>
    <lineage>
        <taxon>Eukaryota</taxon>
        <taxon>Fungi</taxon>
        <taxon>Dikarya</taxon>
        <taxon>Ascomycota</taxon>
        <taxon>Pezizomycotina</taxon>
        <taxon>Sordariomycetes</taxon>
        <taxon>Hypocreomycetidae</taxon>
        <taxon>Glomerellales</taxon>
        <taxon>Glomerellaceae</taxon>
        <taxon>Colletotrichum</taxon>
        <taxon>Colletotrichum spaethianum species complex</taxon>
    </lineage>
</organism>
<evidence type="ECO:0000313" key="2">
    <source>
        <dbReference type="EMBL" id="GKT45002.1"/>
    </source>
</evidence>
<comment type="caution">
    <text evidence="2">The sequence shown here is derived from an EMBL/GenBank/DDBJ whole genome shotgun (WGS) entry which is preliminary data.</text>
</comment>
<keyword evidence="3" id="KW-1185">Reference proteome</keyword>
<protein>
    <submittedName>
        <fullName evidence="2">Uncharacterized protein</fullName>
    </submittedName>
</protein>
<gene>
    <name evidence="2" type="ORF">ColSpa_05183</name>
</gene>
<dbReference type="RefSeq" id="XP_049127352.1">
    <property type="nucleotide sequence ID" value="XM_049271395.1"/>
</dbReference>
<evidence type="ECO:0000256" key="1">
    <source>
        <dbReference type="SAM" id="SignalP"/>
    </source>
</evidence>
<sequence length="70" mass="7133">MQAGILLLIAATARAAASSDSNSTSPTMLLSTAPACAVSDGLWHGPLECAKFAALHRLTLNNNITDGVLP</sequence>
<reference evidence="2 3" key="1">
    <citation type="submission" date="2022-03" db="EMBL/GenBank/DDBJ databases">
        <title>Genome data of Colletotrichum spp.</title>
        <authorList>
            <person name="Utami Y.D."/>
            <person name="Hiruma K."/>
        </authorList>
    </citation>
    <scope>NUCLEOTIDE SEQUENCE [LARGE SCALE GENOMIC DNA]</scope>
    <source>
        <strain evidence="2 3">MAFF 239500</strain>
    </source>
</reference>
<evidence type="ECO:0000313" key="3">
    <source>
        <dbReference type="Proteomes" id="UP001055115"/>
    </source>
</evidence>
<dbReference type="AlphaFoldDB" id="A0AA37LAR6"/>
<accession>A0AA37LAR6</accession>
<feature type="signal peptide" evidence="1">
    <location>
        <begin position="1"/>
        <end position="18"/>
    </location>
</feature>
<dbReference type="Proteomes" id="UP001055115">
    <property type="component" value="Unassembled WGS sequence"/>
</dbReference>
<feature type="chain" id="PRO_5041335368" evidence="1">
    <location>
        <begin position="19"/>
        <end position="70"/>
    </location>
</feature>
<dbReference type="GeneID" id="73325985"/>
<dbReference type="EMBL" id="BQXU01000011">
    <property type="protein sequence ID" value="GKT45002.1"/>
    <property type="molecule type" value="Genomic_DNA"/>
</dbReference>